<dbReference type="EMBL" id="MG288676">
    <property type="protein sequence ID" value="AVX33947.1"/>
    <property type="molecule type" value="Genomic_DNA"/>
</dbReference>
<keyword evidence="1" id="KW-0614">Plasmid</keyword>
<evidence type="ECO:0000313" key="1">
    <source>
        <dbReference type="EMBL" id="AVX33947.1"/>
    </source>
</evidence>
<dbReference type="AlphaFoldDB" id="A0A2R4NCT2"/>
<geneLocation type="plasmid" evidence="1">
    <name>p160070-catA</name>
</geneLocation>
<proteinExistence type="predicted"/>
<name>A0A2R4NCT2_KLEPN</name>
<protein>
    <submittedName>
        <fullName evidence="1">Uncharacterized protein</fullName>
    </submittedName>
</protein>
<organism evidence="1">
    <name type="scientific">Klebsiella pneumoniae</name>
    <dbReference type="NCBI Taxonomy" id="573"/>
    <lineage>
        <taxon>Bacteria</taxon>
        <taxon>Pseudomonadati</taxon>
        <taxon>Pseudomonadota</taxon>
        <taxon>Gammaproteobacteria</taxon>
        <taxon>Enterobacterales</taxon>
        <taxon>Enterobacteriaceae</taxon>
        <taxon>Klebsiella/Raoultella group</taxon>
        <taxon>Klebsiella</taxon>
        <taxon>Klebsiella pneumoniae complex</taxon>
    </lineage>
</organism>
<sequence length="45" mass="5260">MTLSRWYTSVTFRGKYMCVTEIRLRQFPDLHGGKPAIDMIIVLNT</sequence>
<accession>A0A2R4NCT2</accession>
<reference evidence="1" key="1">
    <citation type="submission" date="2017-10" db="EMBL/GenBank/DDBJ databases">
        <title>Klebsiella pneumoniae strain F160070 plasmid p160070-catA, complete sequence.</title>
        <authorList>
            <person name="Zhang D."/>
            <person name="Zhao Y."/>
            <person name="An H."/>
            <person name="Feng J."/>
            <person name="Zhan Z."/>
            <person name="Yin Z."/>
            <person name="Zhou D."/>
        </authorList>
    </citation>
    <scope>NUCLEOTIDE SEQUENCE</scope>
    <source>
        <strain evidence="1">F160070</strain>
        <plasmid evidence="1">p160070-catA</plasmid>
    </source>
</reference>